<dbReference type="RefSeq" id="WP_252085911.1">
    <property type="nucleotide sequence ID" value="NZ_CP092418.1"/>
</dbReference>
<gene>
    <name evidence="1" type="ORF">MJO52_10610</name>
</gene>
<reference evidence="1" key="1">
    <citation type="submission" date="2022-02" db="EMBL/GenBank/DDBJ databases">
        <title>Coral-associated bacteria.</title>
        <authorList>
            <person name="Tang K."/>
            <person name="Wang X."/>
        </authorList>
    </citation>
    <scope>NUCLEOTIDE SEQUENCE</scope>
    <source>
        <strain evidence="1">SCSIO 43006</strain>
    </source>
</reference>
<dbReference type="PANTHER" id="PTHR38474:SF1">
    <property type="entry name" value="SLR0299 PROTEIN"/>
    <property type="match status" value="1"/>
</dbReference>
<evidence type="ECO:0000313" key="2">
    <source>
        <dbReference type="Proteomes" id="UP001055658"/>
    </source>
</evidence>
<dbReference type="InterPro" id="IPR001707">
    <property type="entry name" value="Cmp_AcTrfase"/>
</dbReference>
<evidence type="ECO:0000313" key="1">
    <source>
        <dbReference type="EMBL" id="USD23566.1"/>
    </source>
</evidence>
<dbReference type="PANTHER" id="PTHR38474">
    <property type="entry name" value="SLR0299 PROTEIN"/>
    <property type="match status" value="1"/>
</dbReference>
<dbReference type="SUPFAM" id="SSF52777">
    <property type="entry name" value="CoA-dependent acyltransferases"/>
    <property type="match status" value="1"/>
</dbReference>
<sequence>MPATPIDIESWNRGDHFKFFMGSAGSTRLSLTQPLDVTELAFFCKKNTISFYYSLIFLVTQTANEIAGFRHRVVDGQPFEFDILHPLFTDLNKDDDLFKLVMAEMETHLIDFVKKAKQLSKDQSEYLPVNTFMDRYDILNITCYPWGDFSSMQVKPVQQENCDPGIPFIAWGKYQQQANRLMTSLHTEVNHCFLDAIHLYQFKTHLEDKIKLLK</sequence>
<dbReference type="Proteomes" id="UP001055658">
    <property type="component" value="Chromosome"/>
</dbReference>
<dbReference type="SMART" id="SM01059">
    <property type="entry name" value="CAT"/>
    <property type="match status" value="1"/>
</dbReference>
<dbReference type="InterPro" id="IPR023213">
    <property type="entry name" value="CAT-like_dom_sf"/>
</dbReference>
<dbReference type="Pfam" id="PF00302">
    <property type="entry name" value="CAT"/>
    <property type="match status" value="1"/>
</dbReference>
<protein>
    <submittedName>
        <fullName evidence="1">CatA-like O-acetyltransferase</fullName>
    </submittedName>
</protein>
<organism evidence="1 2">
    <name type="scientific">Microbulbifer variabilis</name>
    <dbReference type="NCBI Taxonomy" id="266805"/>
    <lineage>
        <taxon>Bacteria</taxon>
        <taxon>Pseudomonadati</taxon>
        <taxon>Pseudomonadota</taxon>
        <taxon>Gammaproteobacteria</taxon>
        <taxon>Cellvibrionales</taxon>
        <taxon>Microbulbiferaceae</taxon>
        <taxon>Microbulbifer</taxon>
    </lineage>
</organism>
<dbReference type="EMBL" id="CP092418">
    <property type="protein sequence ID" value="USD23566.1"/>
    <property type="molecule type" value="Genomic_DNA"/>
</dbReference>
<proteinExistence type="predicted"/>
<keyword evidence="2" id="KW-1185">Reference proteome</keyword>
<dbReference type="Gene3D" id="3.30.559.10">
    <property type="entry name" value="Chloramphenicol acetyltransferase-like domain"/>
    <property type="match status" value="1"/>
</dbReference>
<accession>A0ABY4VH32</accession>
<name>A0ABY4VH32_9GAMM</name>